<dbReference type="PROSITE" id="PS51186">
    <property type="entry name" value="GNAT"/>
    <property type="match status" value="1"/>
</dbReference>
<dbReference type="CDD" id="cd04301">
    <property type="entry name" value="NAT_SF"/>
    <property type="match status" value="1"/>
</dbReference>
<organism evidence="2 3">
    <name type="scientific">Secundilactobacillus pentosiphilus</name>
    <dbReference type="NCBI Taxonomy" id="1714682"/>
    <lineage>
        <taxon>Bacteria</taxon>
        <taxon>Bacillati</taxon>
        <taxon>Bacillota</taxon>
        <taxon>Bacilli</taxon>
        <taxon>Lactobacillales</taxon>
        <taxon>Lactobacillaceae</taxon>
        <taxon>Secundilactobacillus</taxon>
    </lineage>
</organism>
<protein>
    <submittedName>
        <fullName evidence="2">GNAT family acetyltransferase</fullName>
    </submittedName>
</protein>
<reference evidence="2 3" key="1">
    <citation type="submission" date="2015-11" db="EMBL/GenBank/DDBJ databases">
        <title>Draft genome sequences of new species of the genus Lactobacillus isolated from orchardgrass silage.</title>
        <authorList>
            <person name="Tohno M."/>
            <person name="Tanizawa Y."/>
            <person name="Arita M."/>
        </authorList>
    </citation>
    <scope>NUCLEOTIDE SEQUENCE [LARGE SCALE GENOMIC DNA]</scope>
    <source>
        <strain evidence="2 3">IWT140</strain>
    </source>
</reference>
<comment type="caution">
    <text evidence="2">The sequence shown here is derived from an EMBL/GenBank/DDBJ whole genome shotgun (WGS) entry which is preliminary data.</text>
</comment>
<dbReference type="Pfam" id="PF13673">
    <property type="entry name" value="Acetyltransf_10"/>
    <property type="match status" value="1"/>
</dbReference>
<dbReference type="AlphaFoldDB" id="A0A1Z5INV3"/>
<gene>
    <name evidence="2" type="ORF">IWT140_00720</name>
</gene>
<dbReference type="RefSeq" id="WP_089088094.1">
    <property type="nucleotide sequence ID" value="NZ_BCMH01000003.1"/>
</dbReference>
<evidence type="ECO:0000313" key="2">
    <source>
        <dbReference type="EMBL" id="GAX03121.1"/>
    </source>
</evidence>
<dbReference type="InterPro" id="IPR000182">
    <property type="entry name" value="GNAT_dom"/>
</dbReference>
<dbReference type="SUPFAM" id="SSF55729">
    <property type="entry name" value="Acyl-CoA N-acyltransferases (Nat)"/>
    <property type="match status" value="1"/>
</dbReference>
<dbReference type="EMBL" id="BCMH01000003">
    <property type="protein sequence ID" value="GAX03121.1"/>
    <property type="molecule type" value="Genomic_DNA"/>
</dbReference>
<proteinExistence type="predicted"/>
<accession>A0A1Z5INV3</accession>
<keyword evidence="3" id="KW-1185">Reference proteome</keyword>
<dbReference type="Proteomes" id="UP000198430">
    <property type="component" value="Unassembled WGS sequence"/>
</dbReference>
<feature type="domain" description="N-acetyltransferase" evidence="1">
    <location>
        <begin position="5"/>
        <end position="143"/>
    </location>
</feature>
<dbReference type="GO" id="GO:0016747">
    <property type="term" value="F:acyltransferase activity, transferring groups other than amino-acyl groups"/>
    <property type="evidence" value="ECO:0007669"/>
    <property type="project" value="InterPro"/>
</dbReference>
<sequence length="143" mass="16545">MWRTKSFSELSTKELFEIYRVRVATFVVEQNRVYQEVDNDDLNALHVFDQDDHIVAYARIYKEDQGVTFGRVLTDPKHRGQGLGGQLLEHVLSAIKKHYSGLDISIEAQVQVQGFYQKYGFRSVGEPFIFNSTPHIKMVHDPL</sequence>
<evidence type="ECO:0000313" key="3">
    <source>
        <dbReference type="Proteomes" id="UP000198430"/>
    </source>
</evidence>
<dbReference type="Gene3D" id="3.40.630.30">
    <property type="match status" value="1"/>
</dbReference>
<dbReference type="InterPro" id="IPR016181">
    <property type="entry name" value="Acyl_CoA_acyltransferase"/>
</dbReference>
<name>A0A1Z5INV3_9LACO</name>
<evidence type="ECO:0000259" key="1">
    <source>
        <dbReference type="PROSITE" id="PS51186"/>
    </source>
</evidence>